<dbReference type="GO" id="GO:0043571">
    <property type="term" value="P:maintenance of CRISPR repeat elements"/>
    <property type="evidence" value="ECO:0007669"/>
    <property type="project" value="InterPro"/>
</dbReference>
<evidence type="ECO:0000313" key="2">
    <source>
        <dbReference type="EMBL" id="CAB5036006.1"/>
    </source>
</evidence>
<proteinExistence type="predicted"/>
<accession>A0A6J7S4N3</accession>
<sequence>MSPEDSHARQTLVARLSGPLQSWGEHSPYTQRGTLPYPTYSGLLGLARAALGSSREADPASWSWLRTLAMAIRIDTPGSVARDFHTVNPPPSGSWDSAIGAKRKSSKANQTPYIVPMGNGRAWAVGKTPSTLITERHYVADAAFTWLVEGPAADIERLTAALRRPKWQLSLGRKACPPDWPLLLGTSKETLVDLASMVPVADPSPRSIYRPWEQADPETPVILTRHVELQMLTAMGAIPVTGGTSITHTDDPVGSHPHAGHTPRVRHISTVSAPVSDRLGLLVWATTHLDST</sequence>
<name>A0A6J7S4N3_9ZZZZ</name>
<dbReference type="Gene3D" id="3.30.70.2660">
    <property type="match status" value="1"/>
</dbReference>
<dbReference type="InterPro" id="IPR010147">
    <property type="entry name" value="CRISPR-assoc_prot_CasD"/>
</dbReference>
<dbReference type="NCBIfam" id="TIGR02593">
    <property type="entry name" value="CRISPR_cas5"/>
    <property type="match status" value="1"/>
</dbReference>
<dbReference type="NCBIfam" id="TIGR01868">
    <property type="entry name" value="casD_Cas5e"/>
    <property type="match status" value="1"/>
</dbReference>
<dbReference type="CDD" id="cd09693">
    <property type="entry name" value="Cas5_I"/>
    <property type="match status" value="1"/>
</dbReference>
<dbReference type="GO" id="GO:0051607">
    <property type="term" value="P:defense response to virus"/>
    <property type="evidence" value="ECO:0007669"/>
    <property type="project" value="UniProtKB-KW"/>
</dbReference>
<keyword evidence="1" id="KW-0051">Antiviral defense</keyword>
<gene>
    <name evidence="2" type="ORF">UFOPK4150_01580</name>
</gene>
<dbReference type="Pfam" id="PF09704">
    <property type="entry name" value="Cas_Cas5d"/>
    <property type="match status" value="1"/>
</dbReference>
<dbReference type="EMBL" id="CAFBPU010000034">
    <property type="protein sequence ID" value="CAB5036006.1"/>
    <property type="molecule type" value="Genomic_DNA"/>
</dbReference>
<protein>
    <submittedName>
        <fullName evidence="2">Unannotated protein</fullName>
    </submittedName>
</protein>
<dbReference type="AlphaFoldDB" id="A0A6J7S4N3"/>
<dbReference type="InterPro" id="IPR021124">
    <property type="entry name" value="CRISPR-assoc_prot_Cas5"/>
</dbReference>
<dbReference type="InterPro" id="IPR013422">
    <property type="entry name" value="CRISPR-assoc_prot_Cas5_N"/>
</dbReference>
<evidence type="ECO:0000256" key="1">
    <source>
        <dbReference type="ARBA" id="ARBA00023118"/>
    </source>
</evidence>
<organism evidence="2">
    <name type="scientific">freshwater metagenome</name>
    <dbReference type="NCBI Taxonomy" id="449393"/>
    <lineage>
        <taxon>unclassified sequences</taxon>
        <taxon>metagenomes</taxon>
        <taxon>ecological metagenomes</taxon>
    </lineage>
</organism>
<reference evidence="2" key="1">
    <citation type="submission" date="2020-05" db="EMBL/GenBank/DDBJ databases">
        <authorList>
            <person name="Chiriac C."/>
            <person name="Salcher M."/>
            <person name="Ghai R."/>
            <person name="Kavagutti S V."/>
        </authorList>
    </citation>
    <scope>NUCLEOTIDE SEQUENCE</scope>
</reference>
<dbReference type="GO" id="GO:0003723">
    <property type="term" value="F:RNA binding"/>
    <property type="evidence" value="ECO:0007669"/>
    <property type="project" value="InterPro"/>
</dbReference>